<organism evidence="6 7">
    <name type="scientific">Yersinia pseudotuberculosis</name>
    <dbReference type="NCBI Taxonomy" id="633"/>
    <lineage>
        <taxon>Bacteria</taxon>
        <taxon>Pseudomonadati</taxon>
        <taxon>Pseudomonadota</taxon>
        <taxon>Gammaproteobacteria</taxon>
        <taxon>Enterobacterales</taxon>
        <taxon>Yersiniaceae</taxon>
        <taxon>Yersinia</taxon>
    </lineage>
</organism>
<dbReference type="SUPFAM" id="SSF53850">
    <property type="entry name" value="Periplasmic binding protein-like II"/>
    <property type="match status" value="1"/>
</dbReference>
<evidence type="ECO:0000259" key="5">
    <source>
        <dbReference type="PROSITE" id="PS50931"/>
    </source>
</evidence>
<reference evidence="6 7" key="1">
    <citation type="submission" date="2018-06" db="EMBL/GenBank/DDBJ databases">
        <authorList>
            <consortium name="Pathogen Informatics"/>
            <person name="Doyle S."/>
        </authorList>
    </citation>
    <scope>NUCLEOTIDE SEQUENCE [LARGE SCALE GENOMIC DNA]</scope>
    <source>
        <strain evidence="6 7">NCTC8580</strain>
    </source>
</reference>
<accession>A0A380Q8P1</accession>
<dbReference type="Gene3D" id="3.40.190.290">
    <property type="match status" value="1"/>
</dbReference>
<sequence length="307" mass="35690">MNINANRRMKEWRVFATIVETQSITLAAEAMYIEPCTVSKSLALLESEIGMTLIERTTRHLKVTQSGMELYDRVKVIINAMDSFVEDVLENKNNIEGVLRIAAPTIFCEFLLCEWILDFQKTHKNAHFNIRAFDKYTEISPGNYDIIIHTGSLSSDLMVCKEMDSINLIVCASEQYIKNNPKINHPKDLLDAFILSPHHSKLSSPVVFKKNDDDYKLHIKTNKIKTDNVLLKFNLMLKGDFITISTPSWLAYDYLKSGQVIRLLPDWKLPKIPVFMLWKQNKFRSNFFLEFVDFLDDAWEKRNKLKD</sequence>
<dbReference type="InterPro" id="IPR005119">
    <property type="entry name" value="LysR_subst-bd"/>
</dbReference>
<dbReference type="Gene3D" id="1.10.10.10">
    <property type="entry name" value="Winged helix-like DNA-binding domain superfamily/Winged helix DNA-binding domain"/>
    <property type="match status" value="1"/>
</dbReference>
<proteinExistence type="inferred from homology"/>
<dbReference type="SUPFAM" id="SSF46785">
    <property type="entry name" value="Winged helix' DNA-binding domain"/>
    <property type="match status" value="1"/>
</dbReference>
<feature type="domain" description="HTH lysR-type" evidence="5">
    <location>
        <begin position="1"/>
        <end position="64"/>
    </location>
</feature>
<dbReference type="InterPro" id="IPR058163">
    <property type="entry name" value="LysR-type_TF_proteobact-type"/>
</dbReference>
<keyword evidence="2" id="KW-0805">Transcription regulation</keyword>
<protein>
    <submittedName>
        <fullName evidence="6">Lys family transcriptional regulatory protein</fullName>
    </submittedName>
</protein>
<dbReference type="PANTHER" id="PTHR30537">
    <property type="entry name" value="HTH-TYPE TRANSCRIPTIONAL REGULATOR"/>
    <property type="match status" value="1"/>
</dbReference>
<gene>
    <name evidence="6" type="primary">dmlR_1</name>
    <name evidence="6" type="ORF">NCTC8580_02365</name>
</gene>
<evidence type="ECO:0000256" key="3">
    <source>
        <dbReference type="ARBA" id="ARBA00023125"/>
    </source>
</evidence>
<dbReference type="PROSITE" id="PS50931">
    <property type="entry name" value="HTH_LYSR"/>
    <property type="match status" value="1"/>
</dbReference>
<evidence type="ECO:0000256" key="1">
    <source>
        <dbReference type="ARBA" id="ARBA00009437"/>
    </source>
</evidence>
<dbReference type="RefSeq" id="WP_181876430.1">
    <property type="nucleotide sequence ID" value="NZ_UHJC01000001.1"/>
</dbReference>
<evidence type="ECO:0000256" key="2">
    <source>
        <dbReference type="ARBA" id="ARBA00023015"/>
    </source>
</evidence>
<dbReference type="Pfam" id="PF00126">
    <property type="entry name" value="HTH_1"/>
    <property type="match status" value="1"/>
</dbReference>
<keyword evidence="4" id="KW-0804">Transcription</keyword>
<comment type="similarity">
    <text evidence="1">Belongs to the LysR transcriptional regulatory family.</text>
</comment>
<name>A0A380Q8P1_YERPU</name>
<evidence type="ECO:0000256" key="4">
    <source>
        <dbReference type="ARBA" id="ARBA00023163"/>
    </source>
</evidence>
<dbReference type="AlphaFoldDB" id="A0A380Q8P1"/>
<evidence type="ECO:0000313" key="7">
    <source>
        <dbReference type="Proteomes" id="UP000255087"/>
    </source>
</evidence>
<evidence type="ECO:0000313" key="6">
    <source>
        <dbReference type="EMBL" id="SUP82961.1"/>
    </source>
</evidence>
<dbReference type="InterPro" id="IPR036388">
    <property type="entry name" value="WH-like_DNA-bd_sf"/>
</dbReference>
<dbReference type="InterPro" id="IPR000847">
    <property type="entry name" value="LysR_HTH_N"/>
</dbReference>
<dbReference type="PANTHER" id="PTHR30537:SF21">
    <property type="entry name" value="HTH-TYPE TRANSCRIPTIONAL REGULATOR SINR-RELATED"/>
    <property type="match status" value="1"/>
</dbReference>
<keyword evidence="3" id="KW-0238">DNA-binding</keyword>
<dbReference type="GO" id="GO:0006351">
    <property type="term" value="P:DNA-templated transcription"/>
    <property type="evidence" value="ECO:0007669"/>
    <property type="project" value="TreeGrafter"/>
</dbReference>
<dbReference type="EMBL" id="UHJC01000001">
    <property type="protein sequence ID" value="SUP82961.1"/>
    <property type="molecule type" value="Genomic_DNA"/>
</dbReference>
<dbReference type="Proteomes" id="UP000255087">
    <property type="component" value="Unassembled WGS sequence"/>
</dbReference>
<dbReference type="GO" id="GO:0003700">
    <property type="term" value="F:DNA-binding transcription factor activity"/>
    <property type="evidence" value="ECO:0007669"/>
    <property type="project" value="InterPro"/>
</dbReference>
<dbReference type="Pfam" id="PF03466">
    <property type="entry name" value="LysR_substrate"/>
    <property type="match status" value="1"/>
</dbReference>
<dbReference type="InterPro" id="IPR036390">
    <property type="entry name" value="WH_DNA-bd_sf"/>
</dbReference>
<dbReference type="GO" id="GO:0043565">
    <property type="term" value="F:sequence-specific DNA binding"/>
    <property type="evidence" value="ECO:0007669"/>
    <property type="project" value="TreeGrafter"/>
</dbReference>